<organism evidence="3 4">
    <name type="scientific">Acetomicrobium hydrogeniformans ATCC BAA-1850</name>
    <dbReference type="NCBI Taxonomy" id="592015"/>
    <lineage>
        <taxon>Bacteria</taxon>
        <taxon>Thermotogati</taxon>
        <taxon>Synergistota</taxon>
        <taxon>Synergistia</taxon>
        <taxon>Synergistales</taxon>
        <taxon>Acetomicrobiaceae</taxon>
        <taxon>Acetomicrobium</taxon>
    </lineage>
</organism>
<dbReference type="AlphaFoldDB" id="A0A0T5XCV6"/>
<keyword evidence="4" id="KW-1185">Reference proteome</keyword>
<dbReference type="NCBIfam" id="TIGR00413">
    <property type="entry name" value="rlpA"/>
    <property type="match status" value="1"/>
</dbReference>
<dbReference type="EMBL" id="ACJX03000001">
    <property type="protein sequence ID" value="KRT36175.1"/>
    <property type="molecule type" value="Genomic_DNA"/>
</dbReference>
<comment type="similarity">
    <text evidence="1">Belongs to the RlpA family.</text>
</comment>
<evidence type="ECO:0000256" key="1">
    <source>
        <dbReference type="RuleBase" id="RU003495"/>
    </source>
</evidence>
<dbReference type="InterPro" id="IPR012997">
    <property type="entry name" value="RplA"/>
</dbReference>
<dbReference type="Pfam" id="PF03330">
    <property type="entry name" value="DPBB_1"/>
    <property type="match status" value="1"/>
</dbReference>
<gene>
    <name evidence="3" type="ORF">HMPREF1705_03442</name>
</gene>
<dbReference type="InterPro" id="IPR036908">
    <property type="entry name" value="RlpA-like_sf"/>
</dbReference>
<proteinExistence type="inferred from homology"/>
<dbReference type="STRING" id="592015.HMPREF1705_03442"/>
<feature type="domain" description="RlpA-like protein double-psi beta-barrel" evidence="2">
    <location>
        <begin position="148"/>
        <end position="230"/>
    </location>
</feature>
<keyword evidence="3" id="KW-0449">Lipoprotein</keyword>
<comment type="caution">
    <text evidence="3">The sequence shown here is derived from an EMBL/GenBank/DDBJ whole genome shotgun (WGS) entry which is preliminary data.</text>
</comment>
<dbReference type="Proteomes" id="UP000005273">
    <property type="component" value="Unassembled WGS sequence"/>
</dbReference>
<accession>A0A0T5XCV6</accession>
<evidence type="ECO:0000313" key="3">
    <source>
        <dbReference type="EMBL" id="KRT36175.1"/>
    </source>
</evidence>
<dbReference type="OrthoDB" id="9779128at2"/>
<dbReference type="RefSeq" id="WP_057940954.1">
    <property type="nucleotide sequence ID" value="NZ_ACJX03000001.1"/>
</dbReference>
<name>A0A0T5XCV6_9BACT</name>
<dbReference type="CDD" id="cd22268">
    <property type="entry name" value="DPBB_RlpA-like"/>
    <property type="match status" value="1"/>
</dbReference>
<evidence type="ECO:0000259" key="2">
    <source>
        <dbReference type="Pfam" id="PF03330"/>
    </source>
</evidence>
<dbReference type="PANTHER" id="PTHR34183">
    <property type="entry name" value="ENDOLYTIC PEPTIDOGLYCAN TRANSGLYCOSYLASE RLPA"/>
    <property type="match status" value="1"/>
</dbReference>
<dbReference type="SUPFAM" id="SSF50685">
    <property type="entry name" value="Barwin-like endoglucanases"/>
    <property type="match status" value="1"/>
</dbReference>
<dbReference type="eggNOG" id="COG0797">
    <property type="taxonomic scope" value="Bacteria"/>
</dbReference>
<reference evidence="4" key="1">
    <citation type="submission" date="2012-09" db="EMBL/GenBank/DDBJ databases">
        <authorList>
            <person name="Weinstock G."/>
            <person name="Sodergren E."/>
            <person name="Clifton S."/>
            <person name="Fulton L."/>
            <person name="Fulton B."/>
            <person name="Courtney L."/>
            <person name="Fronick C."/>
            <person name="Harrison M."/>
            <person name="Strong C."/>
            <person name="Farmer C."/>
            <person name="Delehaunty K."/>
            <person name="Markovic C."/>
            <person name="Hall O."/>
            <person name="Minx P."/>
            <person name="Tomlinson C."/>
            <person name="Mitreva M."/>
            <person name="Nelson J."/>
            <person name="Hou S."/>
            <person name="Wollam A."/>
            <person name="Pepin K.H."/>
            <person name="Johnson M."/>
            <person name="Bhonagiri V."/>
            <person name="Nash W.E."/>
            <person name="Suruliraj S."/>
            <person name="Warren W."/>
            <person name="Chinwalla A."/>
            <person name="Mardis E.R."/>
            <person name="Wilson R.K."/>
        </authorList>
    </citation>
    <scope>NUCLEOTIDE SEQUENCE [LARGE SCALE GENOMIC DNA]</scope>
    <source>
        <strain evidence="4">OS1</strain>
    </source>
</reference>
<evidence type="ECO:0000313" key="4">
    <source>
        <dbReference type="Proteomes" id="UP000005273"/>
    </source>
</evidence>
<dbReference type="Gene3D" id="2.40.40.10">
    <property type="entry name" value="RlpA-like domain"/>
    <property type="match status" value="1"/>
</dbReference>
<dbReference type="InterPro" id="IPR009009">
    <property type="entry name" value="RlpA-like_DPBB"/>
</dbReference>
<sequence length="238" mass="26648">MVKVLTKRSLLLALLILCSLLLPKRAIALNPYTWVSNAGTSVKLYVNGKLVASAPAEMADMIYSSNEKLQKLFERNNKGLYFKINKLDEDVFVISSKNGKDIFVVTSDIAEYHKSTPQLLAGIWLSNVYEALYGLHDTAIYKDYVTVTWYGGPKWEGNKTANGEIFYNWKLTAASNDLPFNSIVKLHNPKNNKSIIVRINDRCAKSGIIDVSRLAAELLGITRIGVAKLRMEVLHLPE</sequence>
<dbReference type="PANTHER" id="PTHR34183:SF1">
    <property type="entry name" value="ENDOLYTIC PEPTIDOGLYCAN TRANSGLYCOSYLASE RLPA"/>
    <property type="match status" value="1"/>
</dbReference>
<protein>
    <submittedName>
        <fullName evidence="3">Putative rare lipoprotein A double-psi beta-barrel protein</fullName>
    </submittedName>
</protein>